<reference evidence="3" key="2">
    <citation type="submission" date="2015-03" db="UniProtKB">
        <authorList>
            <consortium name="EnsemblPlants"/>
        </authorList>
    </citation>
    <scope>IDENTIFICATION</scope>
</reference>
<evidence type="ECO:0000313" key="4">
    <source>
        <dbReference type="Proteomes" id="UP000026960"/>
    </source>
</evidence>
<dbReference type="GO" id="GO:0004497">
    <property type="term" value="F:monooxygenase activity"/>
    <property type="evidence" value="ECO:0007669"/>
    <property type="project" value="TreeGrafter"/>
</dbReference>
<evidence type="ECO:0000256" key="1">
    <source>
        <dbReference type="ARBA" id="ARBA00006765"/>
    </source>
</evidence>
<dbReference type="HOGENOM" id="CLU_1071067_0_0_1"/>
<dbReference type="GO" id="GO:0005509">
    <property type="term" value="F:calcium ion binding"/>
    <property type="evidence" value="ECO:0007669"/>
    <property type="project" value="InterPro"/>
</dbReference>
<dbReference type="PROSITE" id="PS50222">
    <property type="entry name" value="EF_HAND_2"/>
    <property type="match status" value="1"/>
</dbReference>
<dbReference type="Pfam" id="PF05042">
    <property type="entry name" value="Caleosin"/>
    <property type="match status" value="1"/>
</dbReference>
<protein>
    <recommendedName>
        <fullName evidence="2">EF-hand domain-containing protein</fullName>
    </recommendedName>
</protein>
<dbReference type="PANTHER" id="PTHR31495:SF4">
    <property type="entry name" value="OS06G0254600 PROTEIN"/>
    <property type="match status" value="1"/>
</dbReference>
<dbReference type="AlphaFoldDB" id="A0A0D3GEZ2"/>
<dbReference type="Proteomes" id="UP000026960">
    <property type="component" value="Chromosome 6"/>
</dbReference>
<dbReference type="Gramene" id="OBART06G09670.4">
    <property type="protein sequence ID" value="OBART06G09670.4"/>
    <property type="gene ID" value="OBART06G09670"/>
</dbReference>
<name>A0A0D3GEZ2_9ORYZ</name>
<feature type="domain" description="EF-hand" evidence="2">
    <location>
        <begin position="59"/>
        <end position="94"/>
    </location>
</feature>
<sequence>MDLERAEISSSCLMVGRWRGAGVVAAYQRAILRDDEGSTTIVGSCWQSGGHVTAEIDIANMTALQKHVSFFDRNKDGIITPSETIEAIKEWGLIYGLASDNNGYFHKDSVRGIYDGSVFVKLEKERESSQSTWRLLLLDTPGNIHSSFPRCSYPITPQCLRHPPSTPLLWPLHLIPHRPRLRGGKLPLFPNLSVHGWEIDRTVISASHDFFGLTGLEEDHAAHLFIHVWDTLEVEAVEGWTCLLMGACSHSSKKQTHGCR</sequence>
<keyword evidence="4" id="KW-1185">Reference proteome</keyword>
<evidence type="ECO:0000259" key="2">
    <source>
        <dbReference type="PROSITE" id="PS50222"/>
    </source>
</evidence>
<reference evidence="3" key="1">
    <citation type="journal article" date="2009" name="Rice">
        <title>De Novo Next Generation Sequencing of Plant Genomes.</title>
        <authorList>
            <person name="Rounsley S."/>
            <person name="Marri P.R."/>
            <person name="Yu Y."/>
            <person name="He R."/>
            <person name="Sisneros N."/>
            <person name="Goicoechea J.L."/>
            <person name="Lee S.J."/>
            <person name="Angelova A."/>
            <person name="Kudrna D."/>
            <person name="Luo M."/>
            <person name="Affourtit J."/>
            <person name="Desany B."/>
            <person name="Knight J."/>
            <person name="Niazi F."/>
            <person name="Egholm M."/>
            <person name="Wing R.A."/>
        </authorList>
    </citation>
    <scope>NUCLEOTIDE SEQUENCE [LARGE SCALE GENOMIC DNA]</scope>
    <source>
        <strain evidence="3">cv. IRGC 105608</strain>
    </source>
</reference>
<dbReference type="InterPro" id="IPR002048">
    <property type="entry name" value="EF_hand_dom"/>
</dbReference>
<organism evidence="3">
    <name type="scientific">Oryza barthii</name>
    <dbReference type="NCBI Taxonomy" id="65489"/>
    <lineage>
        <taxon>Eukaryota</taxon>
        <taxon>Viridiplantae</taxon>
        <taxon>Streptophyta</taxon>
        <taxon>Embryophyta</taxon>
        <taxon>Tracheophyta</taxon>
        <taxon>Spermatophyta</taxon>
        <taxon>Magnoliopsida</taxon>
        <taxon>Liliopsida</taxon>
        <taxon>Poales</taxon>
        <taxon>Poaceae</taxon>
        <taxon>BOP clade</taxon>
        <taxon>Oryzoideae</taxon>
        <taxon>Oryzeae</taxon>
        <taxon>Oryzinae</taxon>
        <taxon>Oryza</taxon>
    </lineage>
</organism>
<comment type="similarity">
    <text evidence="1">Belongs to the caleosin family.</text>
</comment>
<dbReference type="InterPro" id="IPR007736">
    <property type="entry name" value="Caleosin-related"/>
</dbReference>
<dbReference type="EnsemblPlants" id="OBART06G09670.4">
    <property type="protein sequence ID" value="OBART06G09670.4"/>
    <property type="gene ID" value="OBART06G09670"/>
</dbReference>
<accession>A0A0D3GEZ2</accession>
<proteinExistence type="inferred from homology"/>
<evidence type="ECO:0000313" key="3">
    <source>
        <dbReference type="EnsemblPlants" id="OBART06G09670.4"/>
    </source>
</evidence>
<dbReference type="PANTHER" id="PTHR31495">
    <property type="entry name" value="PEROXYGENASE 3-RELATED"/>
    <property type="match status" value="1"/>
</dbReference>